<comment type="similarity">
    <text evidence="1">Belongs to the complex I 51 kDa subunit family.</text>
</comment>
<keyword evidence="3" id="KW-0479">Metal-binding</keyword>
<evidence type="ECO:0000256" key="6">
    <source>
        <dbReference type="SAM" id="MobiDB-lite"/>
    </source>
</evidence>
<dbReference type="InterPro" id="IPR037225">
    <property type="entry name" value="Nuo51_FMN-bd_sf"/>
</dbReference>
<dbReference type="SUPFAM" id="SSF140490">
    <property type="entry name" value="Nqo1C-terminal domain-like"/>
    <property type="match status" value="1"/>
</dbReference>
<feature type="region of interest" description="Disordered" evidence="6">
    <location>
        <begin position="95"/>
        <end position="116"/>
    </location>
</feature>
<feature type="domain" description="NADH-ubiquinone oxidoreductase 51kDa subunit iron-sulphur binding" evidence="8">
    <location>
        <begin position="342"/>
        <end position="423"/>
    </location>
</feature>
<gene>
    <name evidence="9" type="ORF">GCM10011399_17920</name>
</gene>
<evidence type="ECO:0000313" key="10">
    <source>
        <dbReference type="Proteomes" id="UP000598775"/>
    </source>
</evidence>
<dbReference type="AlphaFoldDB" id="A0A917B5C4"/>
<evidence type="ECO:0000259" key="7">
    <source>
        <dbReference type="Pfam" id="PF01512"/>
    </source>
</evidence>
<name>A0A917B5C4_9MICO</name>
<dbReference type="Gene3D" id="3.10.20.600">
    <property type="match status" value="1"/>
</dbReference>
<reference evidence="9 10" key="1">
    <citation type="journal article" date="2014" name="Int. J. Syst. Evol. Microbiol.">
        <title>Complete genome sequence of Corynebacterium casei LMG S-19264T (=DSM 44701T), isolated from a smear-ripened cheese.</title>
        <authorList>
            <consortium name="US DOE Joint Genome Institute (JGI-PGF)"/>
            <person name="Walter F."/>
            <person name="Albersmeier A."/>
            <person name="Kalinowski J."/>
            <person name="Ruckert C."/>
        </authorList>
    </citation>
    <scope>NUCLEOTIDE SEQUENCE [LARGE SCALE GENOMIC DNA]</scope>
    <source>
        <strain evidence="9 10">CGMCC 1.12976</strain>
    </source>
</reference>
<dbReference type="RefSeq" id="WP_188677075.1">
    <property type="nucleotide sequence ID" value="NZ_BMGP01000003.1"/>
</dbReference>
<dbReference type="GO" id="GO:0051539">
    <property type="term" value="F:4 iron, 4 sulfur cluster binding"/>
    <property type="evidence" value="ECO:0007669"/>
    <property type="project" value="UniProtKB-KW"/>
</dbReference>
<dbReference type="GO" id="GO:0046872">
    <property type="term" value="F:metal ion binding"/>
    <property type="evidence" value="ECO:0007669"/>
    <property type="project" value="UniProtKB-KW"/>
</dbReference>
<dbReference type="Pfam" id="PF01512">
    <property type="entry name" value="Complex1_51K"/>
    <property type="match status" value="1"/>
</dbReference>
<dbReference type="InterPro" id="IPR037207">
    <property type="entry name" value="Nuop51_4Fe4S-bd_sf"/>
</dbReference>
<comment type="caution">
    <text evidence="9">The sequence shown here is derived from an EMBL/GenBank/DDBJ whole genome shotgun (WGS) entry which is preliminary data.</text>
</comment>
<evidence type="ECO:0008006" key="11">
    <source>
        <dbReference type="Google" id="ProtNLM"/>
    </source>
</evidence>
<dbReference type="InterPro" id="IPR011538">
    <property type="entry name" value="Nuo51_FMN-bd"/>
</dbReference>
<evidence type="ECO:0000256" key="1">
    <source>
        <dbReference type="ARBA" id="ARBA00007523"/>
    </source>
</evidence>
<keyword evidence="4" id="KW-0408">Iron</keyword>
<proteinExistence type="inferred from homology"/>
<evidence type="ECO:0000313" key="9">
    <source>
        <dbReference type="EMBL" id="GGF24835.1"/>
    </source>
</evidence>
<sequence length="433" mass="44486">MTVAELTGTARLFRAGSPTFAAHHAVYGSLPSVTAPDAPDALIDELRRSGLEGRGGAGFPVWRKLASVLANSSVLADSSGLANSSVLANSSALANSAGRGSSQRQPVVIGNGADGEPLSHKDETLLRQAPHLVLDGLLLCQAVVRASDVSLYVGAASAAAVRLAIAERPDALHVRVLIAPEDFVSGEATAVANAFEHGVSVPRDHIVHLSQSGVKKRPTLVQNVETLAQLALIARFGAEWFRSVGTASEPGTRLVTVSGDVGTPQLLEVAGGTSLRRIVDACAPLDEMPRAVLVGGYHGGWVPGDRLDSALSREALAPFGAAPGAGVIFVLGSGRCGLESAGAIADYLASQSARQCGPCINGLPAMASVLGSLAARSRDPRLPGELARLADLVTGRGSCSHPDGTARFVLSSLRAFETDVRAHLTGRCEVHGA</sequence>
<protein>
    <recommendedName>
        <fullName evidence="11">NADH-ubiquinone oxidoreductase 51kDa subunit iron-sulphur binding domain-containing protein</fullName>
    </recommendedName>
</protein>
<accession>A0A917B5C4</accession>
<keyword evidence="5" id="KW-0411">Iron-sulfur</keyword>
<dbReference type="PANTHER" id="PTHR43578:SF3">
    <property type="entry name" value="NADH-QUINONE OXIDOREDUCTASE SUBUNIT F"/>
    <property type="match status" value="1"/>
</dbReference>
<keyword evidence="10" id="KW-1185">Reference proteome</keyword>
<evidence type="ECO:0000256" key="3">
    <source>
        <dbReference type="ARBA" id="ARBA00022723"/>
    </source>
</evidence>
<evidence type="ECO:0000256" key="2">
    <source>
        <dbReference type="ARBA" id="ARBA00022485"/>
    </source>
</evidence>
<feature type="domain" description="NADH-ubiquinone oxidoreductase 51kDa subunit FMN-binding" evidence="7">
    <location>
        <begin position="47"/>
        <end position="230"/>
    </location>
</feature>
<keyword evidence="2" id="KW-0004">4Fe-4S</keyword>
<organism evidence="9 10">
    <name type="scientific">Subtercola lobariae</name>
    <dbReference type="NCBI Taxonomy" id="1588641"/>
    <lineage>
        <taxon>Bacteria</taxon>
        <taxon>Bacillati</taxon>
        <taxon>Actinomycetota</taxon>
        <taxon>Actinomycetes</taxon>
        <taxon>Micrococcales</taxon>
        <taxon>Microbacteriaceae</taxon>
        <taxon>Subtercola</taxon>
    </lineage>
</organism>
<evidence type="ECO:0000256" key="5">
    <source>
        <dbReference type="ARBA" id="ARBA00023014"/>
    </source>
</evidence>
<dbReference type="Gene3D" id="1.20.1440.230">
    <property type="entry name" value="NADH-ubiquinone oxidoreductase 51kDa subunit, iron-sulphur binding domain"/>
    <property type="match status" value="1"/>
</dbReference>
<dbReference type="Proteomes" id="UP000598775">
    <property type="component" value="Unassembled WGS sequence"/>
</dbReference>
<dbReference type="Pfam" id="PF10589">
    <property type="entry name" value="NADH_4Fe-4S"/>
    <property type="match status" value="1"/>
</dbReference>
<dbReference type="SUPFAM" id="SSF142984">
    <property type="entry name" value="Nqo1 middle domain-like"/>
    <property type="match status" value="1"/>
</dbReference>
<dbReference type="PANTHER" id="PTHR43578">
    <property type="entry name" value="NADH-QUINONE OXIDOREDUCTASE SUBUNIT F"/>
    <property type="match status" value="1"/>
</dbReference>
<evidence type="ECO:0000259" key="8">
    <source>
        <dbReference type="Pfam" id="PF10589"/>
    </source>
</evidence>
<dbReference type="InterPro" id="IPR019575">
    <property type="entry name" value="Nuop51_4Fe4S-bd"/>
</dbReference>
<evidence type="ECO:0000256" key="4">
    <source>
        <dbReference type="ARBA" id="ARBA00023004"/>
    </source>
</evidence>
<dbReference type="SUPFAM" id="SSF142019">
    <property type="entry name" value="Nqo1 FMN-binding domain-like"/>
    <property type="match status" value="2"/>
</dbReference>
<dbReference type="Gene3D" id="3.40.50.11540">
    <property type="entry name" value="NADH-ubiquinone oxidoreductase 51kDa subunit"/>
    <property type="match status" value="1"/>
</dbReference>
<dbReference type="EMBL" id="BMGP01000003">
    <property type="protein sequence ID" value="GGF24835.1"/>
    <property type="molecule type" value="Genomic_DNA"/>
</dbReference>